<organism evidence="4 5">
    <name type="scientific">Saccharopolyspora montiporae</name>
    <dbReference type="NCBI Taxonomy" id="2781240"/>
    <lineage>
        <taxon>Bacteria</taxon>
        <taxon>Bacillati</taxon>
        <taxon>Actinomycetota</taxon>
        <taxon>Actinomycetes</taxon>
        <taxon>Pseudonocardiales</taxon>
        <taxon>Pseudonocardiaceae</taxon>
        <taxon>Saccharopolyspora</taxon>
    </lineage>
</organism>
<gene>
    <name evidence="4" type="ORF">IQ251_13330</name>
</gene>
<accession>A0A929G0K5</accession>
<comment type="similarity">
    <text evidence="1">Belongs to the Gfo/Idh/MocA family.</text>
</comment>
<dbReference type="InterPro" id="IPR000683">
    <property type="entry name" value="Gfo/Idh/MocA-like_OxRdtase_N"/>
</dbReference>
<dbReference type="SUPFAM" id="SSF55347">
    <property type="entry name" value="Glyceraldehyde-3-phosphate dehydrogenase-like, C-terminal domain"/>
    <property type="match status" value="1"/>
</dbReference>
<feature type="domain" description="Gfo/Idh/MocA-like oxidoreductase N-terminal" evidence="2">
    <location>
        <begin position="7"/>
        <end position="122"/>
    </location>
</feature>
<name>A0A929G0K5_9PSEU</name>
<evidence type="ECO:0000256" key="1">
    <source>
        <dbReference type="ARBA" id="ARBA00010928"/>
    </source>
</evidence>
<dbReference type="InterPro" id="IPR051450">
    <property type="entry name" value="Gfo/Idh/MocA_Oxidoreductases"/>
</dbReference>
<feature type="domain" description="Gfo/Idh/MocA-like oxidoreductase C-terminal" evidence="3">
    <location>
        <begin position="134"/>
        <end position="340"/>
    </location>
</feature>
<evidence type="ECO:0000259" key="2">
    <source>
        <dbReference type="Pfam" id="PF01408"/>
    </source>
</evidence>
<dbReference type="RefSeq" id="WP_193928878.1">
    <property type="nucleotide sequence ID" value="NZ_JADEYC010000021.1"/>
</dbReference>
<dbReference type="InterPro" id="IPR036291">
    <property type="entry name" value="NAD(P)-bd_dom_sf"/>
</dbReference>
<proteinExistence type="inferred from homology"/>
<evidence type="ECO:0000259" key="3">
    <source>
        <dbReference type="Pfam" id="PF02894"/>
    </source>
</evidence>
<comment type="caution">
    <text evidence="4">The sequence shown here is derived from an EMBL/GenBank/DDBJ whole genome shotgun (WGS) entry which is preliminary data.</text>
</comment>
<dbReference type="Gene3D" id="3.30.360.10">
    <property type="entry name" value="Dihydrodipicolinate Reductase, domain 2"/>
    <property type="match status" value="1"/>
</dbReference>
<dbReference type="GO" id="GO:0000166">
    <property type="term" value="F:nucleotide binding"/>
    <property type="evidence" value="ECO:0007669"/>
    <property type="project" value="InterPro"/>
</dbReference>
<dbReference type="SUPFAM" id="SSF51735">
    <property type="entry name" value="NAD(P)-binding Rossmann-fold domains"/>
    <property type="match status" value="1"/>
</dbReference>
<protein>
    <submittedName>
        <fullName evidence="4">Gfo/Idh/MocA family oxidoreductase</fullName>
    </submittedName>
</protein>
<sequence length="348" mass="36780">MRSNSALRVGLIGAGRMGGQHAGFLARDQGVELVAVADPVDDRIAAEHGARQFTDHRDLLASPGLDAVLVASPNHLHVPMALDCIAAGVPVLLEKPVATSHAAAAELVAAEAAADVPVLVGHHRRHHPAVTAAREIIRSGGIGDLVAVNGTWLTRKDDAYFEQSWRREPGAGVLLINLVHDLDLLRYLCGEITGVQACTSNAVRGYDVEETAAVIVRFAGSAVGSFLISDAVVAPWGWDQATEDDPTFPYRPDGSCYSIAGTRGSLSFPQLAHYYHEGRSDWTQPLSVRFEPKAAGDSYSNQLAHFARVVRGEEEPAVSVADAARTLAVVEAVSRAAGSGVVEPIGAQ</sequence>
<dbReference type="Proteomes" id="UP000598360">
    <property type="component" value="Unassembled WGS sequence"/>
</dbReference>
<evidence type="ECO:0000313" key="4">
    <source>
        <dbReference type="EMBL" id="MBE9375429.1"/>
    </source>
</evidence>
<evidence type="ECO:0000313" key="5">
    <source>
        <dbReference type="Proteomes" id="UP000598360"/>
    </source>
</evidence>
<dbReference type="PANTHER" id="PTHR43377">
    <property type="entry name" value="BILIVERDIN REDUCTASE A"/>
    <property type="match status" value="1"/>
</dbReference>
<dbReference type="InterPro" id="IPR004104">
    <property type="entry name" value="Gfo/Idh/MocA-like_OxRdtase_C"/>
</dbReference>
<keyword evidence="5" id="KW-1185">Reference proteome</keyword>
<dbReference type="PANTHER" id="PTHR43377:SF8">
    <property type="entry name" value="BLR3664 PROTEIN"/>
    <property type="match status" value="1"/>
</dbReference>
<dbReference type="AlphaFoldDB" id="A0A929G0K5"/>
<dbReference type="Gene3D" id="3.40.50.720">
    <property type="entry name" value="NAD(P)-binding Rossmann-like Domain"/>
    <property type="match status" value="1"/>
</dbReference>
<dbReference type="Pfam" id="PF02894">
    <property type="entry name" value="GFO_IDH_MocA_C"/>
    <property type="match status" value="1"/>
</dbReference>
<dbReference type="EMBL" id="JADEYC010000021">
    <property type="protein sequence ID" value="MBE9375429.1"/>
    <property type="molecule type" value="Genomic_DNA"/>
</dbReference>
<dbReference type="Pfam" id="PF01408">
    <property type="entry name" value="GFO_IDH_MocA"/>
    <property type="match status" value="1"/>
</dbReference>
<reference evidence="4" key="1">
    <citation type="submission" date="2020-10" db="EMBL/GenBank/DDBJ databases">
        <title>Diversity and distribution of actinomycetes associated with coral in the coast of Hainan.</title>
        <authorList>
            <person name="Li F."/>
        </authorList>
    </citation>
    <scope>NUCLEOTIDE SEQUENCE</scope>
    <source>
        <strain evidence="4">HNM0983</strain>
    </source>
</reference>